<keyword evidence="6" id="KW-0663">Pyridoxal phosphate</keyword>
<organism evidence="9 10">
    <name type="scientific">Emergomyces africanus</name>
    <dbReference type="NCBI Taxonomy" id="1955775"/>
    <lineage>
        <taxon>Eukaryota</taxon>
        <taxon>Fungi</taxon>
        <taxon>Dikarya</taxon>
        <taxon>Ascomycota</taxon>
        <taxon>Pezizomycotina</taxon>
        <taxon>Eurotiomycetes</taxon>
        <taxon>Eurotiomycetidae</taxon>
        <taxon>Onygenales</taxon>
        <taxon>Ajellomycetaceae</taxon>
        <taxon>Emergomyces</taxon>
    </lineage>
</organism>
<dbReference type="Pfam" id="PF00155">
    <property type="entry name" value="Aminotran_1_2"/>
    <property type="match status" value="1"/>
</dbReference>
<dbReference type="SUPFAM" id="SSF53383">
    <property type="entry name" value="PLP-dependent transferases"/>
    <property type="match status" value="1"/>
</dbReference>
<keyword evidence="4 7" id="KW-0032">Aminotransferase</keyword>
<dbReference type="Gene3D" id="3.90.1150.10">
    <property type="entry name" value="Aspartate Aminotransferase, domain 1"/>
    <property type="match status" value="1"/>
</dbReference>
<comment type="subunit">
    <text evidence="3 7">Homodimer.</text>
</comment>
<dbReference type="InterPro" id="IPR004839">
    <property type="entry name" value="Aminotransferase_I/II_large"/>
</dbReference>
<dbReference type="PROSITE" id="PS00105">
    <property type="entry name" value="AA_TRANSFER_CLASS_1"/>
    <property type="match status" value="1"/>
</dbReference>
<dbReference type="GO" id="GO:0006532">
    <property type="term" value="P:aspartate biosynthetic process"/>
    <property type="evidence" value="ECO:0007669"/>
    <property type="project" value="TreeGrafter"/>
</dbReference>
<evidence type="ECO:0000256" key="3">
    <source>
        <dbReference type="ARBA" id="ARBA00011738"/>
    </source>
</evidence>
<dbReference type="InterPro" id="IPR015424">
    <property type="entry name" value="PyrdxlP-dep_Trfase"/>
</dbReference>
<dbReference type="STRING" id="1658172.A0A1B7NXF2"/>
<evidence type="ECO:0000256" key="6">
    <source>
        <dbReference type="ARBA" id="ARBA00022898"/>
    </source>
</evidence>
<protein>
    <recommendedName>
        <fullName evidence="7">Aspartate aminotransferase</fullName>
        <ecNumber evidence="7">2.6.1.1</ecNumber>
    </recommendedName>
</protein>
<comment type="cofactor">
    <cofactor evidence="1">
        <name>pyridoxal 5'-phosphate</name>
        <dbReference type="ChEBI" id="CHEBI:597326"/>
    </cofactor>
</comment>
<keyword evidence="5 7" id="KW-0808">Transferase</keyword>
<dbReference type="GO" id="GO:0005829">
    <property type="term" value="C:cytosol"/>
    <property type="evidence" value="ECO:0007669"/>
    <property type="project" value="TreeGrafter"/>
</dbReference>
<dbReference type="InterPro" id="IPR000796">
    <property type="entry name" value="Asp_trans"/>
</dbReference>
<dbReference type="InterPro" id="IPR004838">
    <property type="entry name" value="NHTrfase_class1_PyrdxlP-BS"/>
</dbReference>
<dbReference type="AlphaFoldDB" id="A0A1B7NXF2"/>
<dbReference type="CDD" id="cd00609">
    <property type="entry name" value="AAT_like"/>
    <property type="match status" value="1"/>
</dbReference>
<comment type="caution">
    <text evidence="9">The sequence shown here is derived from an EMBL/GenBank/DDBJ whole genome shotgun (WGS) entry which is preliminary data.</text>
</comment>
<sequence length="440" mass="48634">MAPVPQESLFSTLEVPPYDEVFSLMALFAADPYPQKVSLGAGVYRDNEAKSWRLNVVKKAEKMLCEDPTFDHEYLPIPGYQPFVDAARDLVFGRNCPVAKDRIASLQTISGTGANHVGARFLKDHLPPLVSSSSSALPVRKVWVSDPTWANHHLIWDLVATSSTGSPLKIALYPYYHAATRSFDFNGMVRTLETNAQRGDIILLHACAHNPTGLDPTRAQWEVIASLCQRKGLFPFFDSAYQGFASGDLDNDAWAIGEFVSRGMELCVAQSFSKNLGLYGQRVGAFHLVCHSEDAAHRARSQLIELQRGEFSTPPSYGARVAAEVLTNPTYIAEWKQDLAIMSSRIKAMRHALYDELRRLGTPGNWDHIITQIGMFSYTGLTKEQIRSLRDDYHIYMLDSGRASISGLNTGNVKYVASAIDAVVRGRSPPSPLTSIGHSV</sequence>
<dbReference type="EC" id="2.6.1.1" evidence="7"/>
<evidence type="ECO:0000259" key="8">
    <source>
        <dbReference type="Pfam" id="PF00155"/>
    </source>
</evidence>
<dbReference type="PRINTS" id="PR00799">
    <property type="entry name" value="TRANSAMINASE"/>
</dbReference>
<comment type="catalytic activity">
    <reaction evidence="7">
        <text>L-aspartate + 2-oxoglutarate = oxaloacetate + L-glutamate</text>
        <dbReference type="Rhea" id="RHEA:21824"/>
        <dbReference type="ChEBI" id="CHEBI:16452"/>
        <dbReference type="ChEBI" id="CHEBI:16810"/>
        <dbReference type="ChEBI" id="CHEBI:29985"/>
        <dbReference type="ChEBI" id="CHEBI:29991"/>
        <dbReference type="EC" id="2.6.1.1"/>
    </reaction>
</comment>
<comment type="similarity">
    <text evidence="2">Belongs to the class-I pyridoxal-phosphate-dependent aminotransferase family.</text>
</comment>
<reference evidence="9 10" key="1">
    <citation type="submission" date="2015-07" db="EMBL/GenBank/DDBJ databases">
        <title>Emmonsia species relationships and genome sequence.</title>
        <authorList>
            <person name="Cuomo C.A."/>
            <person name="Schwartz I.S."/>
            <person name="Kenyon C."/>
            <person name="de Hoog G.S."/>
            <person name="Govender N.P."/>
            <person name="Botha A."/>
            <person name="Moreno L."/>
            <person name="de Vries M."/>
            <person name="Munoz J.F."/>
            <person name="Stielow J.B."/>
        </authorList>
    </citation>
    <scope>NUCLEOTIDE SEQUENCE [LARGE SCALE GENOMIC DNA]</scope>
    <source>
        <strain evidence="9 10">CBS 136260</strain>
    </source>
</reference>
<dbReference type="NCBIfam" id="NF006719">
    <property type="entry name" value="PRK09257.1"/>
    <property type="match status" value="1"/>
</dbReference>
<dbReference type="InterPro" id="IPR015421">
    <property type="entry name" value="PyrdxlP-dep_Trfase_major"/>
</dbReference>
<dbReference type="EMBL" id="LGUA01000506">
    <property type="protein sequence ID" value="OAX81287.1"/>
    <property type="molecule type" value="Genomic_DNA"/>
</dbReference>
<evidence type="ECO:0000256" key="5">
    <source>
        <dbReference type="ARBA" id="ARBA00022679"/>
    </source>
</evidence>
<name>A0A1B7NXF2_9EURO</name>
<evidence type="ECO:0000256" key="7">
    <source>
        <dbReference type="RuleBase" id="RU000480"/>
    </source>
</evidence>
<evidence type="ECO:0000256" key="4">
    <source>
        <dbReference type="ARBA" id="ARBA00022576"/>
    </source>
</evidence>
<evidence type="ECO:0000256" key="1">
    <source>
        <dbReference type="ARBA" id="ARBA00001933"/>
    </source>
</evidence>
<keyword evidence="10" id="KW-1185">Reference proteome</keyword>
<evidence type="ECO:0000313" key="10">
    <source>
        <dbReference type="Proteomes" id="UP000091918"/>
    </source>
</evidence>
<dbReference type="PANTHER" id="PTHR11879:SF20">
    <property type="entry name" value="ASPARTATE AMINOTRANSFERASE"/>
    <property type="match status" value="1"/>
</dbReference>
<dbReference type="InterPro" id="IPR015422">
    <property type="entry name" value="PyrdxlP-dep_Trfase_small"/>
</dbReference>
<dbReference type="FunFam" id="3.90.1150.10:FF:000001">
    <property type="entry name" value="Aspartate aminotransferase"/>
    <property type="match status" value="1"/>
</dbReference>
<evidence type="ECO:0000256" key="2">
    <source>
        <dbReference type="ARBA" id="ARBA00007441"/>
    </source>
</evidence>
<comment type="miscellaneous">
    <text evidence="7">In eukaryotes there are cytoplasmic, mitochondrial and chloroplastic isozymes.</text>
</comment>
<feature type="domain" description="Aminotransferase class I/classII large" evidence="8">
    <location>
        <begin position="35"/>
        <end position="420"/>
    </location>
</feature>
<dbReference type="OrthoDB" id="6752799at2759"/>
<accession>A0A1B7NXF2</accession>
<dbReference type="PANTHER" id="PTHR11879">
    <property type="entry name" value="ASPARTATE AMINOTRANSFERASE"/>
    <property type="match status" value="1"/>
</dbReference>
<dbReference type="Gene3D" id="3.40.640.10">
    <property type="entry name" value="Type I PLP-dependent aspartate aminotransferase-like (Major domain)"/>
    <property type="match status" value="1"/>
</dbReference>
<dbReference type="GO" id="GO:0030170">
    <property type="term" value="F:pyridoxal phosphate binding"/>
    <property type="evidence" value="ECO:0007669"/>
    <property type="project" value="InterPro"/>
</dbReference>
<dbReference type="Proteomes" id="UP000091918">
    <property type="component" value="Unassembled WGS sequence"/>
</dbReference>
<evidence type="ECO:0000313" key="9">
    <source>
        <dbReference type="EMBL" id="OAX81287.1"/>
    </source>
</evidence>
<gene>
    <name evidence="9" type="ORF">ACJ72_04374</name>
</gene>
<dbReference type="GO" id="GO:0004069">
    <property type="term" value="F:L-aspartate:2-oxoglutarate aminotransferase activity"/>
    <property type="evidence" value="ECO:0007669"/>
    <property type="project" value="UniProtKB-EC"/>
</dbReference>
<proteinExistence type="inferred from homology"/>
<dbReference type="FunFam" id="3.40.640.10:FF:000066">
    <property type="entry name" value="Aspartate aminotransferase"/>
    <property type="match status" value="1"/>
</dbReference>